<evidence type="ECO:0000256" key="1">
    <source>
        <dbReference type="SAM" id="Phobius"/>
    </source>
</evidence>
<feature type="transmembrane region" description="Helical" evidence="1">
    <location>
        <begin position="289"/>
        <end position="311"/>
    </location>
</feature>
<evidence type="ECO:0000313" key="2">
    <source>
        <dbReference type="EMBL" id="KKR13420.1"/>
    </source>
</evidence>
<dbReference type="Proteomes" id="UP000034690">
    <property type="component" value="Unassembled WGS sequence"/>
</dbReference>
<protein>
    <recommendedName>
        <fullName evidence="4">DUF4012 domain-containing protein</fullName>
    </recommendedName>
</protein>
<keyword evidence="1" id="KW-0472">Membrane</keyword>
<sequence length="869" mass="99712">MVISGSPKVFLISEFNEFSFEFFKRLEEKNFSVTIVSDESSSWKNKIDKEKVLILDIRDAKSRVIEDADYVVCIPRFSFNNKLSETEFKKDLEKINLAKSVLKTTRSKAVFIFSYLQNRNSLEKTLWLLNMLSDEEVFSANIFLGDLIFEEENEELGFFQSEIKKAMKGEKLSILKSFVFFPISNTKASKILLRSLLSLKAYNQNTAIIGKSLSLKELARYLRKINPSLNIDSRRDSSEYFRPEVQEKVFSDENKKELVLKATSPVKKQKPKGKSLADRKRWTSFKWKIPFTAFLFIFFVTPLLLVALSFFGTVFSKKLFAEGLSGAAEKQLEVTLALSQVGEKYFNLLSGIPSLGKPYKKLSNTLEVLQEHANVGLRFLKTFNLTSELFENVVVEKDFDLVKKTNQISLEMDNLYKDISFLEGEVQSSNTLTRKMSDYIFRQEDLEKIKNKVYILSRSFLAVPKLLGKDGVEKYLILFQNNSTARPTGGVIESFILTTFSDGKLVDIKIYDTKVTDRNLSGVVEPPPPFKKYFAIDAWNLIDSNWDPDFQLSASQAEWFVDKEIDESVDGVIAFDANFLQKLIHELGGFELDEGKVKVNSENFFEIIKKEGDEEKASATLILEKLFSQGKSFDKVKKTKILQSIFKSIEEKDVLIFIKDLNIQKDLQDLGWAGSFDLKDCSGNCYSDQLAVVESAFSDNSFDINREMEMSLFLEENLLKRKLLIYFENKSDEPYKAYLRLFVPGNVGFSPSEIIGFQGRESKDLEVRGIRGFKEAGLFYEIPARQTQAISFLWESGSSYSYEKAGEYKLYLWKQPGLKNTPLEIQVKAPSKLNLKATHPFSLTNENLLRYNTLLSQDLTLNLFWEKNE</sequence>
<gene>
    <name evidence="2" type="ORF">UT40_C0017G0006</name>
</gene>
<dbReference type="InterPro" id="IPR025101">
    <property type="entry name" value="DUF4012"/>
</dbReference>
<proteinExistence type="predicted"/>
<dbReference type="EMBL" id="LBWQ01000017">
    <property type="protein sequence ID" value="KKR13420.1"/>
    <property type="molecule type" value="Genomic_DNA"/>
</dbReference>
<dbReference type="Pfam" id="PF13196">
    <property type="entry name" value="DUF4012"/>
    <property type="match status" value="1"/>
</dbReference>
<accession>A0A0G0QSR9</accession>
<keyword evidence="1" id="KW-0812">Transmembrane</keyword>
<keyword evidence="1" id="KW-1133">Transmembrane helix</keyword>
<evidence type="ECO:0008006" key="4">
    <source>
        <dbReference type="Google" id="ProtNLM"/>
    </source>
</evidence>
<reference evidence="2 3" key="1">
    <citation type="journal article" date="2015" name="Nature">
        <title>rRNA introns, odd ribosomes, and small enigmatic genomes across a large radiation of phyla.</title>
        <authorList>
            <person name="Brown C.T."/>
            <person name="Hug L.A."/>
            <person name="Thomas B.C."/>
            <person name="Sharon I."/>
            <person name="Castelle C.J."/>
            <person name="Singh A."/>
            <person name="Wilkins M.J."/>
            <person name="Williams K.H."/>
            <person name="Banfield J.F."/>
        </authorList>
    </citation>
    <scope>NUCLEOTIDE SEQUENCE [LARGE SCALE GENOMIC DNA]</scope>
</reference>
<evidence type="ECO:0000313" key="3">
    <source>
        <dbReference type="Proteomes" id="UP000034690"/>
    </source>
</evidence>
<dbReference type="AlphaFoldDB" id="A0A0G0QSR9"/>
<organism evidence="2 3">
    <name type="scientific">Candidatus Woesebacteria bacterium GW2011_GWA1_39_21b</name>
    <dbReference type="NCBI Taxonomy" id="1618551"/>
    <lineage>
        <taxon>Bacteria</taxon>
        <taxon>Candidatus Woeseibacteriota</taxon>
    </lineage>
</organism>
<name>A0A0G0QSR9_9BACT</name>
<comment type="caution">
    <text evidence="2">The sequence shown here is derived from an EMBL/GenBank/DDBJ whole genome shotgun (WGS) entry which is preliminary data.</text>
</comment>